<protein>
    <recommendedName>
        <fullName evidence="4">Secreted protein</fullName>
    </recommendedName>
</protein>
<name>A0AA39IVG5_ARMTA</name>
<evidence type="ECO:0000313" key="3">
    <source>
        <dbReference type="Proteomes" id="UP001175211"/>
    </source>
</evidence>
<feature type="chain" id="PRO_5041261475" description="Secreted protein" evidence="1">
    <location>
        <begin position="22"/>
        <end position="103"/>
    </location>
</feature>
<dbReference type="EMBL" id="JAUEPS010000575">
    <property type="protein sequence ID" value="KAK0430317.1"/>
    <property type="molecule type" value="Genomic_DNA"/>
</dbReference>
<gene>
    <name evidence="2" type="ORF">EV420DRAFT_1024442</name>
</gene>
<organism evidence="2 3">
    <name type="scientific">Armillaria tabescens</name>
    <name type="common">Ringless honey mushroom</name>
    <name type="synonym">Agaricus tabescens</name>
    <dbReference type="NCBI Taxonomy" id="1929756"/>
    <lineage>
        <taxon>Eukaryota</taxon>
        <taxon>Fungi</taxon>
        <taxon>Dikarya</taxon>
        <taxon>Basidiomycota</taxon>
        <taxon>Agaricomycotina</taxon>
        <taxon>Agaricomycetes</taxon>
        <taxon>Agaricomycetidae</taxon>
        <taxon>Agaricales</taxon>
        <taxon>Marasmiineae</taxon>
        <taxon>Physalacriaceae</taxon>
        <taxon>Desarmillaria</taxon>
    </lineage>
</organism>
<dbReference type="Proteomes" id="UP001175211">
    <property type="component" value="Unassembled WGS sequence"/>
</dbReference>
<dbReference type="RefSeq" id="XP_060321265.1">
    <property type="nucleotide sequence ID" value="XM_060465368.1"/>
</dbReference>
<evidence type="ECO:0000313" key="2">
    <source>
        <dbReference type="EMBL" id="KAK0430317.1"/>
    </source>
</evidence>
<keyword evidence="3" id="KW-1185">Reference proteome</keyword>
<reference evidence="2" key="1">
    <citation type="submission" date="2023-06" db="EMBL/GenBank/DDBJ databases">
        <authorList>
            <consortium name="Lawrence Berkeley National Laboratory"/>
            <person name="Ahrendt S."/>
            <person name="Sahu N."/>
            <person name="Indic B."/>
            <person name="Wong-Bajracharya J."/>
            <person name="Merenyi Z."/>
            <person name="Ke H.-M."/>
            <person name="Monk M."/>
            <person name="Kocsube S."/>
            <person name="Drula E."/>
            <person name="Lipzen A."/>
            <person name="Balint B."/>
            <person name="Henrissat B."/>
            <person name="Andreopoulos B."/>
            <person name="Martin F.M."/>
            <person name="Harder C.B."/>
            <person name="Rigling D."/>
            <person name="Ford K.L."/>
            <person name="Foster G.D."/>
            <person name="Pangilinan J."/>
            <person name="Papanicolaou A."/>
            <person name="Barry K."/>
            <person name="LaButti K."/>
            <person name="Viragh M."/>
            <person name="Koriabine M."/>
            <person name="Yan M."/>
            <person name="Riley R."/>
            <person name="Champramary S."/>
            <person name="Plett K.L."/>
            <person name="Tsai I.J."/>
            <person name="Slot J."/>
            <person name="Sipos G."/>
            <person name="Plett J."/>
            <person name="Nagy L.G."/>
            <person name="Grigoriev I.V."/>
        </authorList>
    </citation>
    <scope>NUCLEOTIDE SEQUENCE</scope>
    <source>
        <strain evidence="2">CCBAS 213</strain>
    </source>
</reference>
<keyword evidence="1" id="KW-0732">Signal</keyword>
<dbReference type="AlphaFoldDB" id="A0AA39IVG5"/>
<comment type="caution">
    <text evidence="2">The sequence shown here is derived from an EMBL/GenBank/DDBJ whole genome shotgun (WGS) entry which is preliminary data.</text>
</comment>
<dbReference type="GeneID" id="85348916"/>
<feature type="signal peptide" evidence="1">
    <location>
        <begin position="1"/>
        <end position="21"/>
    </location>
</feature>
<accession>A0AA39IVG5</accession>
<proteinExistence type="predicted"/>
<sequence length="103" mass="11816">MAGINTCSSLLLLPLPYSCSSLYYPLMFRNTLPTGGRCTCQIWRVIHFPTTLRPSIYPYRTVSLVLRALTVRYTDQPSPVTVPWLYGRIPYTVRCEALTRRLS</sequence>
<evidence type="ECO:0000256" key="1">
    <source>
        <dbReference type="SAM" id="SignalP"/>
    </source>
</evidence>
<evidence type="ECO:0008006" key="4">
    <source>
        <dbReference type="Google" id="ProtNLM"/>
    </source>
</evidence>